<dbReference type="InterPro" id="IPR050336">
    <property type="entry name" value="Chromosome_partition/occlusion"/>
</dbReference>
<dbReference type="InterPro" id="IPR003115">
    <property type="entry name" value="ParB_N"/>
</dbReference>
<sequence length="427" mass="45759">MARKYNVGAAMNRAQKRPTSGSSSASQAVIDVDRDDAADDPLLSAVAGDTAEEIVQAQEEAAERGVELPRYLLSEIAPHPFNPVERLDVDDELVDLGENIKEEGLHQPLVLAPRALIERDDPAAARLLADAHQWVLIAGHRRYAASKHVGLESLPGIQRLGSCTPEVVGAIFSDENLRRKAPSPLMLAQTWSRMRDAGMSTTAIGQRVGFSQPQVSKTLKLRALEKFPEVAAEMNAGRLTRDDGFAFLDEASEADRFAAFEAWKAEAGTESAKPLRAYLLRAQASADTASDSATSKAPAPESPASAPESPFAWPGPITANALSAILKTGVSATVRADMLADVALHIDEDAAVRTEWRALAEEVLGISLPGHGAIDTSQLSQPNRRKVATIRALVILDGELGRHADTDPQPPHVHRHIERLRALGAAG</sequence>
<dbReference type="PANTHER" id="PTHR33375">
    <property type="entry name" value="CHROMOSOME-PARTITIONING PROTEIN PARB-RELATED"/>
    <property type="match status" value="1"/>
</dbReference>
<evidence type="ECO:0000259" key="2">
    <source>
        <dbReference type="Pfam" id="PF02195"/>
    </source>
</evidence>
<comment type="caution">
    <text evidence="3">The sequence shown here is derived from an EMBL/GenBank/DDBJ whole genome shotgun (WGS) entry which is preliminary data.</text>
</comment>
<proteinExistence type="predicted"/>
<dbReference type="InterPro" id="IPR036086">
    <property type="entry name" value="ParB/Sulfiredoxin_sf"/>
</dbReference>
<organism evidence="3 4">
    <name type="scientific">Saccharopolyspora griseoalba</name>
    <dbReference type="NCBI Taxonomy" id="1431848"/>
    <lineage>
        <taxon>Bacteria</taxon>
        <taxon>Bacillati</taxon>
        <taxon>Actinomycetota</taxon>
        <taxon>Actinomycetes</taxon>
        <taxon>Pseudonocardiales</taxon>
        <taxon>Pseudonocardiaceae</taxon>
        <taxon>Saccharopolyspora</taxon>
    </lineage>
</organism>
<evidence type="ECO:0000313" key="3">
    <source>
        <dbReference type="EMBL" id="MFC7344968.1"/>
    </source>
</evidence>
<feature type="region of interest" description="Disordered" evidence="1">
    <location>
        <begin position="1"/>
        <end position="34"/>
    </location>
</feature>
<feature type="region of interest" description="Disordered" evidence="1">
    <location>
        <begin position="289"/>
        <end position="311"/>
    </location>
</feature>
<dbReference type="PANTHER" id="PTHR33375:SF1">
    <property type="entry name" value="CHROMOSOME-PARTITIONING PROTEIN PARB-RELATED"/>
    <property type="match status" value="1"/>
</dbReference>
<dbReference type="Proteomes" id="UP001596504">
    <property type="component" value="Unassembled WGS sequence"/>
</dbReference>
<dbReference type="Gene3D" id="3.90.1530.10">
    <property type="entry name" value="Conserved hypothetical protein from pyrococcus furiosus pfu- 392566-001, ParB domain"/>
    <property type="match status" value="1"/>
</dbReference>
<gene>
    <name evidence="3" type="ORF">ACFQRI_26455</name>
</gene>
<dbReference type="EMBL" id="JBHTCJ010000022">
    <property type="protein sequence ID" value="MFC7344968.1"/>
    <property type="molecule type" value="Genomic_DNA"/>
</dbReference>
<evidence type="ECO:0000256" key="1">
    <source>
        <dbReference type="SAM" id="MobiDB-lite"/>
    </source>
</evidence>
<protein>
    <submittedName>
        <fullName evidence="3">ParB/RepB/Spo0J family partition protein</fullName>
    </submittedName>
</protein>
<feature type="compositionally biased region" description="Polar residues" evidence="1">
    <location>
        <begin position="17"/>
        <end position="27"/>
    </location>
</feature>
<reference evidence="4" key="1">
    <citation type="journal article" date="2019" name="Int. J. Syst. Evol. Microbiol.">
        <title>The Global Catalogue of Microorganisms (GCM) 10K type strain sequencing project: providing services to taxonomists for standard genome sequencing and annotation.</title>
        <authorList>
            <consortium name="The Broad Institute Genomics Platform"/>
            <consortium name="The Broad Institute Genome Sequencing Center for Infectious Disease"/>
            <person name="Wu L."/>
            <person name="Ma J."/>
        </authorList>
    </citation>
    <scope>NUCLEOTIDE SEQUENCE [LARGE SCALE GENOMIC DNA]</scope>
    <source>
        <strain evidence="4">WLHS5</strain>
    </source>
</reference>
<accession>A0ABW2LUJ6</accession>
<dbReference type="SUPFAM" id="SSF110849">
    <property type="entry name" value="ParB/Sulfiredoxin"/>
    <property type="match status" value="1"/>
</dbReference>
<dbReference type="Pfam" id="PF02195">
    <property type="entry name" value="ParB_N"/>
    <property type="match status" value="1"/>
</dbReference>
<feature type="domain" description="ParB-like N-terminal" evidence="2">
    <location>
        <begin position="73"/>
        <end position="157"/>
    </location>
</feature>
<name>A0ABW2LUJ6_9PSEU</name>
<evidence type="ECO:0000313" key="4">
    <source>
        <dbReference type="Proteomes" id="UP001596504"/>
    </source>
</evidence>
<dbReference type="SUPFAM" id="SSF109709">
    <property type="entry name" value="KorB DNA-binding domain-like"/>
    <property type="match status" value="1"/>
</dbReference>
<dbReference type="Gene3D" id="1.10.10.2830">
    <property type="match status" value="1"/>
</dbReference>
<keyword evidence="4" id="KW-1185">Reference proteome</keyword>
<dbReference type="RefSeq" id="WP_380673277.1">
    <property type="nucleotide sequence ID" value="NZ_JBHTCJ010000022.1"/>
</dbReference>
<feature type="compositionally biased region" description="Low complexity" evidence="1">
    <location>
        <begin position="289"/>
        <end position="310"/>
    </location>
</feature>